<accession>A0A931AAP8</accession>
<dbReference type="Pfam" id="PF03795">
    <property type="entry name" value="YCII"/>
    <property type="match status" value="1"/>
</dbReference>
<dbReference type="Proteomes" id="UP000605361">
    <property type="component" value="Unassembled WGS sequence"/>
</dbReference>
<dbReference type="EMBL" id="JADOGI010000092">
    <property type="protein sequence ID" value="MBF8189477.1"/>
    <property type="molecule type" value="Genomic_DNA"/>
</dbReference>
<feature type="domain" description="YCII-related" evidence="2">
    <location>
        <begin position="46"/>
        <end position="109"/>
    </location>
</feature>
<gene>
    <name evidence="3" type="ORF">ITP53_27835</name>
</gene>
<organism evidence="3 4">
    <name type="scientific">Nonomuraea cypriaca</name>
    <dbReference type="NCBI Taxonomy" id="1187855"/>
    <lineage>
        <taxon>Bacteria</taxon>
        <taxon>Bacillati</taxon>
        <taxon>Actinomycetota</taxon>
        <taxon>Actinomycetes</taxon>
        <taxon>Streptosporangiales</taxon>
        <taxon>Streptosporangiaceae</taxon>
        <taxon>Nonomuraea</taxon>
    </lineage>
</organism>
<dbReference type="SUPFAM" id="SSF54909">
    <property type="entry name" value="Dimeric alpha+beta barrel"/>
    <property type="match status" value="1"/>
</dbReference>
<dbReference type="RefSeq" id="WP_195898409.1">
    <property type="nucleotide sequence ID" value="NZ_JADOGI010000092.1"/>
</dbReference>
<evidence type="ECO:0000259" key="2">
    <source>
        <dbReference type="Pfam" id="PF03795"/>
    </source>
</evidence>
<name>A0A931AAP8_9ACTN</name>
<evidence type="ECO:0000313" key="3">
    <source>
        <dbReference type="EMBL" id="MBF8189477.1"/>
    </source>
</evidence>
<reference evidence="3" key="1">
    <citation type="submission" date="2020-11" db="EMBL/GenBank/DDBJ databases">
        <title>Whole-genome analyses of Nonomuraea sp. K274.</title>
        <authorList>
            <person name="Veyisoglu A."/>
        </authorList>
    </citation>
    <scope>NUCLEOTIDE SEQUENCE</scope>
    <source>
        <strain evidence="3">K274</strain>
    </source>
</reference>
<sequence>MPQYGVLVYLPAPGDPMKISPEYEAALERYPAQVEELGGRGVAGYALQPSSTATSVRGGDIVTDGPFTEAKEVIAGFFILEAPDLDVALKIAKLNPVYLDGGGVEIRPLFAPPAE</sequence>
<comment type="similarity">
    <text evidence="1">Belongs to the YciI family.</text>
</comment>
<evidence type="ECO:0000256" key="1">
    <source>
        <dbReference type="ARBA" id="ARBA00007689"/>
    </source>
</evidence>
<keyword evidence="4" id="KW-1185">Reference proteome</keyword>
<dbReference type="AlphaFoldDB" id="A0A931AAP8"/>
<comment type="caution">
    <text evidence="3">The sequence shown here is derived from an EMBL/GenBank/DDBJ whole genome shotgun (WGS) entry which is preliminary data.</text>
</comment>
<dbReference type="PANTHER" id="PTHR35174:SF3">
    <property type="entry name" value="BLL7171 PROTEIN"/>
    <property type="match status" value="1"/>
</dbReference>
<evidence type="ECO:0000313" key="4">
    <source>
        <dbReference type="Proteomes" id="UP000605361"/>
    </source>
</evidence>
<dbReference type="PANTHER" id="PTHR35174">
    <property type="entry name" value="BLL7171 PROTEIN-RELATED"/>
    <property type="match status" value="1"/>
</dbReference>
<dbReference type="InterPro" id="IPR011008">
    <property type="entry name" value="Dimeric_a/b-barrel"/>
</dbReference>
<dbReference type="Gene3D" id="3.30.70.1060">
    <property type="entry name" value="Dimeric alpha+beta barrel"/>
    <property type="match status" value="1"/>
</dbReference>
<dbReference type="InterPro" id="IPR005545">
    <property type="entry name" value="YCII"/>
</dbReference>
<proteinExistence type="inferred from homology"/>
<protein>
    <recommendedName>
        <fullName evidence="2">YCII-related domain-containing protein</fullName>
    </recommendedName>
</protein>